<proteinExistence type="predicted"/>
<gene>
    <name evidence="6" type="ORF">RFI_31109</name>
</gene>
<dbReference type="InterPro" id="IPR001487">
    <property type="entry name" value="Bromodomain"/>
</dbReference>
<dbReference type="CDD" id="cd04369">
    <property type="entry name" value="Bromodomain"/>
    <property type="match status" value="1"/>
</dbReference>
<name>X6LWI0_RETFI</name>
<feature type="transmembrane region" description="Helical" evidence="4">
    <location>
        <begin position="177"/>
        <end position="201"/>
    </location>
</feature>
<protein>
    <recommendedName>
        <fullName evidence="5">Bromo domain-containing protein</fullName>
    </recommendedName>
</protein>
<feature type="region of interest" description="Disordered" evidence="3">
    <location>
        <begin position="1"/>
        <end position="76"/>
    </location>
</feature>
<dbReference type="SUPFAM" id="SSF47370">
    <property type="entry name" value="Bromodomain"/>
    <property type="match status" value="1"/>
</dbReference>
<evidence type="ECO:0000256" key="2">
    <source>
        <dbReference type="PROSITE-ProRule" id="PRU00035"/>
    </source>
</evidence>
<dbReference type="PROSITE" id="PS50014">
    <property type="entry name" value="BROMODOMAIN_2"/>
    <property type="match status" value="1"/>
</dbReference>
<evidence type="ECO:0000259" key="5">
    <source>
        <dbReference type="PROSITE" id="PS50014"/>
    </source>
</evidence>
<dbReference type="Proteomes" id="UP000023152">
    <property type="component" value="Unassembled WGS sequence"/>
</dbReference>
<keyword evidence="7" id="KW-1185">Reference proteome</keyword>
<comment type="caution">
    <text evidence="6">The sequence shown here is derived from an EMBL/GenBank/DDBJ whole genome shotgun (WGS) entry which is preliminary data.</text>
</comment>
<keyword evidence="1 2" id="KW-0103">Bromodomain</keyword>
<dbReference type="SMART" id="SM00297">
    <property type="entry name" value="BROMO"/>
    <property type="match status" value="1"/>
</dbReference>
<keyword evidence="4" id="KW-0472">Membrane</keyword>
<accession>X6LWI0</accession>
<evidence type="ECO:0000256" key="1">
    <source>
        <dbReference type="ARBA" id="ARBA00023117"/>
    </source>
</evidence>
<organism evidence="6 7">
    <name type="scientific">Reticulomyxa filosa</name>
    <dbReference type="NCBI Taxonomy" id="46433"/>
    <lineage>
        <taxon>Eukaryota</taxon>
        <taxon>Sar</taxon>
        <taxon>Rhizaria</taxon>
        <taxon>Retaria</taxon>
        <taxon>Foraminifera</taxon>
        <taxon>Monothalamids</taxon>
        <taxon>Reticulomyxidae</taxon>
        <taxon>Reticulomyxa</taxon>
    </lineage>
</organism>
<feature type="compositionally biased region" description="Low complexity" evidence="3">
    <location>
        <begin position="40"/>
        <end position="53"/>
    </location>
</feature>
<reference evidence="6 7" key="1">
    <citation type="journal article" date="2013" name="Curr. Biol.">
        <title>The Genome of the Foraminiferan Reticulomyxa filosa.</title>
        <authorList>
            <person name="Glockner G."/>
            <person name="Hulsmann N."/>
            <person name="Schleicher M."/>
            <person name="Noegel A.A."/>
            <person name="Eichinger L."/>
            <person name="Gallinger C."/>
            <person name="Pawlowski J."/>
            <person name="Sierra R."/>
            <person name="Euteneuer U."/>
            <person name="Pillet L."/>
            <person name="Moustafa A."/>
            <person name="Platzer M."/>
            <person name="Groth M."/>
            <person name="Szafranski K."/>
            <person name="Schliwa M."/>
        </authorList>
    </citation>
    <scope>NUCLEOTIDE SEQUENCE [LARGE SCALE GENOMIC DNA]</scope>
</reference>
<dbReference type="Gene3D" id="1.20.920.10">
    <property type="entry name" value="Bromodomain-like"/>
    <property type="match status" value="1"/>
</dbReference>
<feature type="compositionally biased region" description="Basic residues" evidence="3">
    <location>
        <begin position="8"/>
        <end position="31"/>
    </location>
</feature>
<keyword evidence="4" id="KW-0812">Transmembrane</keyword>
<sequence length="266" mass="30879">MHLTINRSIKKKKTKKKQGAAREKKRTAKKKWTSEKEAVTTMTTAMTTTATNGKTKRGKRKKGLEESCTQTKESTTTETMSSNWMKQTLEDLFEMDAAYQCFYHLDTSDQYTQAVETPMSLNRIRERLQSGRYDNANAEFNNDVLLLCNNTFKVYPKNSKQYKQALKIEKYANSKSFAFFICFLLFIVTLSLFEPHLWYAWIALCYAKKHNPMEKQVVTQKEEETQATEHKDASNEKDNCIASLSGLRLAKRGNYELLDDYVFVVR</sequence>
<dbReference type="Pfam" id="PF00439">
    <property type="entry name" value="Bromodomain"/>
    <property type="match status" value="1"/>
</dbReference>
<dbReference type="EMBL" id="ASPP01027281">
    <property type="protein sequence ID" value="ETO06288.1"/>
    <property type="molecule type" value="Genomic_DNA"/>
</dbReference>
<keyword evidence="4" id="KW-1133">Transmembrane helix</keyword>
<dbReference type="AlphaFoldDB" id="X6LWI0"/>
<evidence type="ECO:0000313" key="7">
    <source>
        <dbReference type="Proteomes" id="UP000023152"/>
    </source>
</evidence>
<evidence type="ECO:0000256" key="3">
    <source>
        <dbReference type="SAM" id="MobiDB-lite"/>
    </source>
</evidence>
<feature type="compositionally biased region" description="Low complexity" evidence="3">
    <location>
        <begin position="66"/>
        <end position="76"/>
    </location>
</feature>
<feature type="domain" description="Bromo" evidence="5">
    <location>
        <begin position="110"/>
        <end position="162"/>
    </location>
</feature>
<evidence type="ECO:0000313" key="6">
    <source>
        <dbReference type="EMBL" id="ETO06288.1"/>
    </source>
</evidence>
<dbReference type="InterPro" id="IPR036427">
    <property type="entry name" value="Bromodomain-like_sf"/>
</dbReference>
<evidence type="ECO:0000256" key="4">
    <source>
        <dbReference type="SAM" id="Phobius"/>
    </source>
</evidence>